<dbReference type="AlphaFoldDB" id="A0A7D4QM48"/>
<feature type="transmembrane region" description="Helical" evidence="5">
    <location>
        <begin position="141"/>
        <end position="160"/>
    </location>
</feature>
<dbReference type="PANTHER" id="PTHR11360">
    <property type="entry name" value="MONOCARBOXYLATE TRANSPORTER"/>
    <property type="match status" value="1"/>
</dbReference>
<reference evidence="7 8" key="1">
    <citation type="submission" date="2020-05" db="EMBL/GenBank/DDBJ databases">
        <title>Aquirufa sp. strain 15G-AUS-rot a new Aquirufa species.</title>
        <authorList>
            <person name="Pitt A."/>
            <person name="Hahn M.W."/>
        </authorList>
    </citation>
    <scope>NUCLEOTIDE SEQUENCE [LARGE SCALE GENOMIC DNA]</scope>
    <source>
        <strain evidence="7 8">15G-AUS-rot</strain>
    </source>
</reference>
<proteinExistence type="predicted"/>
<evidence type="ECO:0000259" key="6">
    <source>
        <dbReference type="PROSITE" id="PS50850"/>
    </source>
</evidence>
<feature type="transmembrane region" description="Helical" evidence="5">
    <location>
        <begin position="83"/>
        <end position="102"/>
    </location>
</feature>
<dbReference type="PANTHER" id="PTHR11360:SF308">
    <property type="entry name" value="BLL3089 PROTEIN"/>
    <property type="match status" value="1"/>
</dbReference>
<dbReference type="GO" id="GO:0005886">
    <property type="term" value="C:plasma membrane"/>
    <property type="evidence" value="ECO:0007669"/>
    <property type="project" value="UniProtKB-SubCell"/>
</dbReference>
<dbReference type="InterPro" id="IPR050327">
    <property type="entry name" value="Proton-linked_MCT"/>
</dbReference>
<accession>A0A7D4QM48</accession>
<feature type="transmembrane region" description="Helical" evidence="5">
    <location>
        <begin position="52"/>
        <end position="71"/>
    </location>
</feature>
<organism evidence="7 8">
    <name type="scientific">Aquiluna borgnonia</name>
    <dbReference type="NCBI Taxonomy" id="2499157"/>
    <lineage>
        <taxon>Bacteria</taxon>
        <taxon>Bacillati</taxon>
        <taxon>Actinomycetota</taxon>
        <taxon>Actinomycetes</taxon>
        <taxon>Micrococcales</taxon>
        <taxon>Microbacteriaceae</taxon>
        <taxon>Luna cluster</taxon>
        <taxon>Luna-1 subcluster</taxon>
        <taxon>Aquiluna</taxon>
    </lineage>
</organism>
<dbReference type="InterPro" id="IPR036259">
    <property type="entry name" value="MFS_trans_sf"/>
</dbReference>
<dbReference type="Proteomes" id="UP000501003">
    <property type="component" value="Chromosome"/>
</dbReference>
<dbReference type="Pfam" id="PF07690">
    <property type="entry name" value="MFS_1"/>
    <property type="match status" value="1"/>
</dbReference>
<protein>
    <submittedName>
        <fullName evidence="7">MFS transporter</fullName>
    </submittedName>
</protein>
<evidence type="ECO:0000256" key="1">
    <source>
        <dbReference type="ARBA" id="ARBA00004651"/>
    </source>
</evidence>
<name>A0A7D4QM48_9MICO</name>
<dbReference type="InterPro" id="IPR011701">
    <property type="entry name" value="MFS"/>
</dbReference>
<gene>
    <name evidence="7" type="ORF">HRU87_00495</name>
</gene>
<feature type="transmembrane region" description="Helical" evidence="5">
    <location>
        <begin position="172"/>
        <end position="191"/>
    </location>
</feature>
<keyword evidence="4 5" id="KW-0472">Membrane</keyword>
<sequence>MEYRSKQANLKLPTSLMLKLGIPQIIGWGSGFYLPAILAVPISASLGISQDIFFWAFTLSLLVAGLVGPRVGRAIDRFGGRRVMPIGNIVFAAGLSLMAMSSEVWMLFAAWMITGLGASVGNYDAAFATAVRHLGQKANPVIAGITLFSGFASSISWPLTSYLLAEFSWQSAVWFWAAMHIFVAMPIHLSLPRVETREVPAVTGPIKKVMRRRFKLDPLTLVFALIFALEGFIVTGINTTLPVLVGGLGADTNLVLLASVVLGPAQVLSRVLLMLVGKYLGPMQIAGISIVAHPLGVALLMIFGEGAILWFVILQGVGVGLNPYVRGSLPLLFFGSDRYGQRQGYIMMPSKIVSALSPTLITAMLIVSAQLAVTVSMAVGAMALVLLVLLSTLHRRRSAVDPQFSAASGLEN</sequence>
<evidence type="ECO:0000313" key="8">
    <source>
        <dbReference type="Proteomes" id="UP000501003"/>
    </source>
</evidence>
<dbReference type="InterPro" id="IPR020846">
    <property type="entry name" value="MFS_dom"/>
</dbReference>
<keyword evidence="3 5" id="KW-1133">Transmembrane helix</keyword>
<dbReference type="Gene3D" id="1.20.1250.20">
    <property type="entry name" value="MFS general substrate transporter like domains"/>
    <property type="match status" value="1"/>
</dbReference>
<feature type="transmembrane region" description="Helical" evidence="5">
    <location>
        <begin position="285"/>
        <end position="302"/>
    </location>
</feature>
<feature type="transmembrane region" description="Helical" evidence="5">
    <location>
        <begin position="108"/>
        <end position="129"/>
    </location>
</feature>
<dbReference type="PROSITE" id="PS50850">
    <property type="entry name" value="MFS"/>
    <property type="match status" value="1"/>
</dbReference>
<dbReference type="EMBL" id="CP054056">
    <property type="protein sequence ID" value="QKJ24727.1"/>
    <property type="molecule type" value="Genomic_DNA"/>
</dbReference>
<comment type="subcellular location">
    <subcellularLocation>
        <location evidence="1">Cell membrane</location>
        <topology evidence="1">Multi-pass membrane protein</topology>
    </subcellularLocation>
</comment>
<dbReference type="GO" id="GO:0022857">
    <property type="term" value="F:transmembrane transporter activity"/>
    <property type="evidence" value="ECO:0007669"/>
    <property type="project" value="InterPro"/>
</dbReference>
<evidence type="ECO:0000256" key="5">
    <source>
        <dbReference type="SAM" id="Phobius"/>
    </source>
</evidence>
<dbReference type="KEGG" id="aqg:HRU87_00495"/>
<evidence type="ECO:0000256" key="4">
    <source>
        <dbReference type="ARBA" id="ARBA00023136"/>
    </source>
</evidence>
<feature type="transmembrane region" description="Helical" evidence="5">
    <location>
        <begin position="373"/>
        <end position="393"/>
    </location>
</feature>
<keyword evidence="8" id="KW-1185">Reference proteome</keyword>
<feature type="transmembrane region" description="Helical" evidence="5">
    <location>
        <begin position="20"/>
        <end position="40"/>
    </location>
</feature>
<dbReference type="SUPFAM" id="SSF103473">
    <property type="entry name" value="MFS general substrate transporter"/>
    <property type="match status" value="1"/>
</dbReference>
<evidence type="ECO:0000256" key="3">
    <source>
        <dbReference type="ARBA" id="ARBA00022989"/>
    </source>
</evidence>
<keyword evidence="2 5" id="KW-0812">Transmembrane</keyword>
<dbReference type="RefSeq" id="WP_173493026.1">
    <property type="nucleotide sequence ID" value="NZ_CP054056.1"/>
</dbReference>
<feature type="transmembrane region" description="Helical" evidence="5">
    <location>
        <begin position="216"/>
        <end position="234"/>
    </location>
</feature>
<evidence type="ECO:0000313" key="7">
    <source>
        <dbReference type="EMBL" id="QKJ24727.1"/>
    </source>
</evidence>
<feature type="transmembrane region" description="Helical" evidence="5">
    <location>
        <begin position="254"/>
        <end position="273"/>
    </location>
</feature>
<evidence type="ECO:0000256" key="2">
    <source>
        <dbReference type="ARBA" id="ARBA00022692"/>
    </source>
</evidence>
<feature type="domain" description="Major facilitator superfamily (MFS) profile" evidence="6">
    <location>
        <begin position="16"/>
        <end position="398"/>
    </location>
</feature>